<evidence type="ECO:0000313" key="1">
    <source>
        <dbReference type="EMBL" id="RPA73984.1"/>
    </source>
</evidence>
<evidence type="ECO:0008006" key="3">
    <source>
        <dbReference type="Google" id="ProtNLM"/>
    </source>
</evidence>
<proteinExistence type="predicted"/>
<evidence type="ECO:0000313" key="2">
    <source>
        <dbReference type="Proteomes" id="UP000275078"/>
    </source>
</evidence>
<organism evidence="1 2">
    <name type="scientific">Ascobolus immersus RN42</name>
    <dbReference type="NCBI Taxonomy" id="1160509"/>
    <lineage>
        <taxon>Eukaryota</taxon>
        <taxon>Fungi</taxon>
        <taxon>Dikarya</taxon>
        <taxon>Ascomycota</taxon>
        <taxon>Pezizomycotina</taxon>
        <taxon>Pezizomycetes</taxon>
        <taxon>Pezizales</taxon>
        <taxon>Ascobolaceae</taxon>
        <taxon>Ascobolus</taxon>
    </lineage>
</organism>
<reference evidence="1 2" key="1">
    <citation type="journal article" date="2018" name="Nat. Ecol. Evol.">
        <title>Pezizomycetes genomes reveal the molecular basis of ectomycorrhizal truffle lifestyle.</title>
        <authorList>
            <person name="Murat C."/>
            <person name="Payen T."/>
            <person name="Noel B."/>
            <person name="Kuo A."/>
            <person name="Morin E."/>
            <person name="Chen J."/>
            <person name="Kohler A."/>
            <person name="Krizsan K."/>
            <person name="Balestrini R."/>
            <person name="Da Silva C."/>
            <person name="Montanini B."/>
            <person name="Hainaut M."/>
            <person name="Levati E."/>
            <person name="Barry K.W."/>
            <person name="Belfiori B."/>
            <person name="Cichocki N."/>
            <person name="Clum A."/>
            <person name="Dockter R.B."/>
            <person name="Fauchery L."/>
            <person name="Guy J."/>
            <person name="Iotti M."/>
            <person name="Le Tacon F."/>
            <person name="Lindquist E.A."/>
            <person name="Lipzen A."/>
            <person name="Malagnac F."/>
            <person name="Mello A."/>
            <person name="Molinier V."/>
            <person name="Miyauchi S."/>
            <person name="Poulain J."/>
            <person name="Riccioni C."/>
            <person name="Rubini A."/>
            <person name="Sitrit Y."/>
            <person name="Splivallo R."/>
            <person name="Traeger S."/>
            <person name="Wang M."/>
            <person name="Zifcakova L."/>
            <person name="Wipf D."/>
            <person name="Zambonelli A."/>
            <person name="Paolocci F."/>
            <person name="Nowrousian M."/>
            <person name="Ottonello S."/>
            <person name="Baldrian P."/>
            <person name="Spatafora J.W."/>
            <person name="Henrissat B."/>
            <person name="Nagy L.G."/>
            <person name="Aury J.M."/>
            <person name="Wincker P."/>
            <person name="Grigoriev I.V."/>
            <person name="Bonfante P."/>
            <person name="Martin F.M."/>
        </authorList>
    </citation>
    <scope>NUCLEOTIDE SEQUENCE [LARGE SCALE GENOMIC DNA]</scope>
    <source>
        <strain evidence="1 2">RN42</strain>
    </source>
</reference>
<name>A0A3N4HWD2_ASCIM</name>
<accession>A0A3N4HWD2</accession>
<dbReference type="AlphaFoldDB" id="A0A3N4HWD2"/>
<sequence length="204" mass="23179">MTETSKGKALSTSIPLALLTNTARARKHAEEQPFRHTILTLPAEIRLEIYEACSVLSLFVLTQTCRTMYADINTRPHLLKASKGYRSFISRYPGASQPSPHPIIPTTSFPLTIPMLAYNDRLEGDCQPFCSIEVELFNSGKVYGFRNSSDKEAKKRWWCCELCCKVKRSEDFLTEKNCSETPVKFCNDCWDSDDDSLEAISEFE</sequence>
<keyword evidence="2" id="KW-1185">Reference proteome</keyword>
<dbReference type="Proteomes" id="UP000275078">
    <property type="component" value="Unassembled WGS sequence"/>
</dbReference>
<protein>
    <recommendedName>
        <fullName evidence="3">F-box domain-containing protein</fullName>
    </recommendedName>
</protein>
<dbReference type="EMBL" id="ML119805">
    <property type="protein sequence ID" value="RPA73984.1"/>
    <property type="molecule type" value="Genomic_DNA"/>
</dbReference>
<gene>
    <name evidence="1" type="ORF">BJ508DRAFT_333563</name>
</gene>
<dbReference type="OrthoDB" id="5372935at2759"/>